<reference evidence="2 3" key="1">
    <citation type="journal article" date="2015" name="Genome Announc.">
        <title>Complete Genome of Geobacter pickeringii G13T, a Metal-Reducing Isolate from Sedimentary Kaolin Deposits.</title>
        <authorList>
            <person name="Badalamenti J.P."/>
            <person name="Bond D.R."/>
        </authorList>
    </citation>
    <scope>NUCLEOTIDE SEQUENCE [LARGE SCALE GENOMIC DNA]</scope>
    <source>
        <strain evidence="2 3">G13</strain>
    </source>
</reference>
<dbReference type="GO" id="GO:0003677">
    <property type="term" value="F:DNA binding"/>
    <property type="evidence" value="ECO:0007669"/>
    <property type="project" value="UniProtKB-KW"/>
</dbReference>
<proteinExistence type="predicted"/>
<protein>
    <submittedName>
        <fullName evidence="2">DNA-binding protein</fullName>
    </submittedName>
</protein>
<sequence length="154" mass="17034">MLIGRLPHRGDLIEELTKVAVENGIKAGAVQVIGALERATLGFYDQWHKSYRQLPFDRNVEIVSGLGNVSLRDGAPFVHLHLSISDEEGNVFGGHGMAGCTIFAAEYFILPIPGIQPIRTFDETTGLHLWERMRYAPGSPDDIPPDLKRALFIP</sequence>
<evidence type="ECO:0000313" key="3">
    <source>
        <dbReference type="Proteomes" id="UP000057609"/>
    </source>
</evidence>
<feature type="domain" description="PPC" evidence="1">
    <location>
        <begin position="1"/>
        <end position="133"/>
    </location>
</feature>
<dbReference type="STRING" id="345632.GPICK_02720"/>
<dbReference type="PROSITE" id="PS51742">
    <property type="entry name" value="PPC"/>
    <property type="match status" value="1"/>
</dbReference>
<dbReference type="EMBL" id="CP009788">
    <property type="protein sequence ID" value="AJE02434.1"/>
    <property type="molecule type" value="Genomic_DNA"/>
</dbReference>
<organism evidence="2 3">
    <name type="scientific">Geobacter pickeringii</name>
    <dbReference type="NCBI Taxonomy" id="345632"/>
    <lineage>
        <taxon>Bacteria</taxon>
        <taxon>Pseudomonadati</taxon>
        <taxon>Thermodesulfobacteriota</taxon>
        <taxon>Desulfuromonadia</taxon>
        <taxon>Geobacterales</taxon>
        <taxon>Geobacteraceae</taxon>
        <taxon>Geobacter</taxon>
    </lineage>
</organism>
<dbReference type="HOGENOM" id="CLU_114051_2_3_7"/>
<dbReference type="Pfam" id="PF03479">
    <property type="entry name" value="PCC"/>
    <property type="match status" value="1"/>
</dbReference>
<keyword evidence="3" id="KW-1185">Reference proteome</keyword>
<dbReference type="PANTHER" id="PTHR34988">
    <property type="entry name" value="PROTEIN, PUTATIVE-RELATED"/>
    <property type="match status" value="1"/>
</dbReference>
<gene>
    <name evidence="2" type="ORF">GPICK_02720</name>
</gene>
<dbReference type="RefSeq" id="WP_039740300.1">
    <property type="nucleotide sequence ID" value="NZ_CP009788.1"/>
</dbReference>
<evidence type="ECO:0000259" key="1">
    <source>
        <dbReference type="PROSITE" id="PS51742"/>
    </source>
</evidence>
<evidence type="ECO:0000313" key="2">
    <source>
        <dbReference type="EMBL" id="AJE02434.1"/>
    </source>
</evidence>
<dbReference type="OrthoDB" id="9791702at2"/>
<dbReference type="Gene3D" id="3.30.1330.80">
    <property type="entry name" value="Hypothetical protein, similar to alpha- acetolactate decarboxylase, domain 2"/>
    <property type="match status" value="1"/>
</dbReference>
<name>A0A0B5BBQ7_9BACT</name>
<keyword evidence="2" id="KW-0238">DNA-binding</keyword>
<dbReference type="CDD" id="cd11378">
    <property type="entry name" value="DUF296"/>
    <property type="match status" value="1"/>
</dbReference>
<accession>A0A0B5BBQ7</accession>
<dbReference type="InterPro" id="IPR005175">
    <property type="entry name" value="PPC_dom"/>
</dbReference>
<dbReference type="PANTHER" id="PTHR34988:SF1">
    <property type="entry name" value="DNA-BINDING PROTEIN"/>
    <property type="match status" value="1"/>
</dbReference>
<dbReference type="InterPro" id="IPR025707">
    <property type="entry name" value="DNA_bp_PD1"/>
</dbReference>
<dbReference type="AlphaFoldDB" id="A0A0B5BBQ7"/>
<dbReference type="Proteomes" id="UP000057609">
    <property type="component" value="Chromosome"/>
</dbReference>
<dbReference type="KEGG" id="gpi:GPICK_02720"/>
<dbReference type="SUPFAM" id="SSF117856">
    <property type="entry name" value="AF0104/ALDC/Ptd012-like"/>
    <property type="match status" value="1"/>
</dbReference>
<dbReference type="PIRSF" id="PIRSF016702">
    <property type="entry name" value="DNA_bp_PD1"/>
    <property type="match status" value="1"/>
</dbReference>